<evidence type="ECO:0000256" key="8">
    <source>
        <dbReference type="ARBA" id="ARBA00024327"/>
    </source>
</evidence>
<evidence type="ECO:0000256" key="6">
    <source>
        <dbReference type="ARBA" id="ARBA00023014"/>
    </source>
</evidence>
<evidence type="ECO:0000259" key="14">
    <source>
        <dbReference type="Pfam" id="PF01507"/>
    </source>
</evidence>
<accession>A0A1J5SZ83</accession>
<organism evidence="15">
    <name type="scientific">mine drainage metagenome</name>
    <dbReference type="NCBI Taxonomy" id="410659"/>
    <lineage>
        <taxon>unclassified sequences</taxon>
        <taxon>metagenomes</taxon>
        <taxon>ecological metagenomes</taxon>
    </lineage>
</organism>
<dbReference type="NCBIfam" id="TIGR00434">
    <property type="entry name" value="cysH"/>
    <property type="match status" value="1"/>
</dbReference>
<evidence type="ECO:0000256" key="11">
    <source>
        <dbReference type="ARBA" id="ARBA00030894"/>
    </source>
</evidence>
<evidence type="ECO:0000256" key="13">
    <source>
        <dbReference type="ARBA" id="ARBA00048441"/>
    </source>
</evidence>
<sequence length="263" mass="29454">MSRDLVRKIEASIAILHQAAGEFAPVAFASSLGAEDMVLTDLIARHRPDIQIFSLDTGRLPQETYALMQEVRSRYNVPLTVHFPDGKLVEDYVARHGINGFYDSVEKRKGCCFVRKVEPLRRALAGKKAWITGMRRDQAVTRGTLEVSSFDADNGLQKFNPLLEWSHKDVWAYIRLYDVPYNKLHDQFYPSLGCAPCTRSVTPGEDIRAGRWWWEDPANKECGLHVGHARKAVQGASSTSLQASRERIIEIAAQAGAQQEASA</sequence>
<evidence type="ECO:0000256" key="4">
    <source>
        <dbReference type="ARBA" id="ARBA00023002"/>
    </source>
</evidence>
<comment type="pathway">
    <text evidence="8">Sulfur metabolism; hydrogen sulfide biosynthesis; sulfite from sulfate.</text>
</comment>
<dbReference type="InterPro" id="IPR011798">
    <property type="entry name" value="APS_reductase"/>
</dbReference>
<dbReference type="PANTHER" id="PTHR46482:SF9">
    <property type="entry name" value="5'-ADENYLYLSULFATE REDUCTASE 1, CHLOROPLASTIC"/>
    <property type="match status" value="1"/>
</dbReference>
<reference evidence="15" key="1">
    <citation type="submission" date="2016-10" db="EMBL/GenBank/DDBJ databases">
        <title>Sequence of Gallionella enrichment culture.</title>
        <authorList>
            <person name="Poehlein A."/>
            <person name="Muehling M."/>
            <person name="Daniel R."/>
        </authorList>
    </citation>
    <scope>NUCLEOTIDE SEQUENCE</scope>
</reference>
<dbReference type="PIRSF" id="PIRSF000857">
    <property type="entry name" value="PAPS_reductase"/>
    <property type="match status" value="1"/>
</dbReference>
<dbReference type="NCBIfam" id="TIGR02055">
    <property type="entry name" value="APS_reductase"/>
    <property type="match status" value="1"/>
</dbReference>
<evidence type="ECO:0000256" key="12">
    <source>
        <dbReference type="ARBA" id="ARBA00032041"/>
    </source>
</evidence>
<dbReference type="CDD" id="cd23945">
    <property type="entry name" value="PAPS_reductase"/>
    <property type="match status" value="1"/>
</dbReference>
<feature type="domain" description="Phosphoadenosine phosphosulphate reductase" evidence="14">
    <location>
        <begin position="26"/>
        <end position="199"/>
    </location>
</feature>
<evidence type="ECO:0000256" key="9">
    <source>
        <dbReference type="ARBA" id="ARBA00024386"/>
    </source>
</evidence>
<dbReference type="SUPFAM" id="SSF52402">
    <property type="entry name" value="Adenine nucleotide alpha hydrolases-like"/>
    <property type="match status" value="1"/>
</dbReference>
<dbReference type="GO" id="GO:0046872">
    <property type="term" value="F:metal ion binding"/>
    <property type="evidence" value="ECO:0007669"/>
    <property type="project" value="UniProtKB-KW"/>
</dbReference>
<comment type="caution">
    <text evidence="15">The sequence shown here is derived from an EMBL/GenBank/DDBJ whole genome shotgun (WGS) entry which is preliminary data.</text>
</comment>
<dbReference type="InterPro" id="IPR014729">
    <property type="entry name" value="Rossmann-like_a/b/a_fold"/>
</dbReference>
<protein>
    <recommendedName>
        <fullName evidence="10">Adenosine 5'-phosphosulfate reductase</fullName>
        <ecNumber evidence="9">1.8.4.10</ecNumber>
    </recommendedName>
    <alternativeName>
        <fullName evidence="12">5'-adenylylsulfate reductase</fullName>
    </alternativeName>
    <alternativeName>
        <fullName evidence="11">Thioredoxin-dependent 5'-adenylylsulfate reductase</fullName>
    </alternativeName>
</protein>
<name>A0A1J5SZ83_9ZZZZ</name>
<dbReference type="GO" id="GO:0019344">
    <property type="term" value="P:cysteine biosynthetic process"/>
    <property type="evidence" value="ECO:0007669"/>
    <property type="project" value="InterPro"/>
</dbReference>
<dbReference type="GO" id="GO:0043866">
    <property type="term" value="F:adenylyl-sulfate reductase (thioredoxin) activity"/>
    <property type="evidence" value="ECO:0007669"/>
    <property type="project" value="UniProtKB-EC"/>
</dbReference>
<comment type="cofactor">
    <cofactor evidence="1">
        <name>[4Fe-4S] cluster</name>
        <dbReference type="ChEBI" id="CHEBI:49883"/>
    </cofactor>
</comment>
<dbReference type="Gene3D" id="3.40.50.620">
    <property type="entry name" value="HUPs"/>
    <property type="match status" value="1"/>
</dbReference>
<dbReference type="EC" id="1.8.4.10" evidence="9"/>
<keyword evidence="5" id="KW-0408">Iron</keyword>
<keyword evidence="6" id="KW-0411">Iron-sulfur</keyword>
<evidence type="ECO:0000313" key="15">
    <source>
        <dbReference type="EMBL" id="OIR13897.1"/>
    </source>
</evidence>
<dbReference type="AlphaFoldDB" id="A0A1J5SZ83"/>
<dbReference type="GO" id="GO:0004604">
    <property type="term" value="F:phosphoadenylyl-sulfate reductase (thioredoxin) activity"/>
    <property type="evidence" value="ECO:0007669"/>
    <property type="project" value="InterPro"/>
</dbReference>
<evidence type="ECO:0000256" key="1">
    <source>
        <dbReference type="ARBA" id="ARBA00001966"/>
    </source>
</evidence>
<evidence type="ECO:0000256" key="3">
    <source>
        <dbReference type="ARBA" id="ARBA00022723"/>
    </source>
</evidence>
<keyword evidence="2" id="KW-0963">Cytoplasm</keyword>
<comment type="catalytic activity">
    <reaction evidence="13">
        <text>[thioredoxin]-disulfide + sulfite + AMP + 2 H(+) = adenosine 5'-phosphosulfate + [thioredoxin]-dithiol</text>
        <dbReference type="Rhea" id="RHEA:21976"/>
        <dbReference type="Rhea" id="RHEA-COMP:10698"/>
        <dbReference type="Rhea" id="RHEA-COMP:10700"/>
        <dbReference type="ChEBI" id="CHEBI:15378"/>
        <dbReference type="ChEBI" id="CHEBI:17359"/>
        <dbReference type="ChEBI" id="CHEBI:29950"/>
        <dbReference type="ChEBI" id="CHEBI:50058"/>
        <dbReference type="ChEBI" id="CHEBI:58243"/>
        <dbReference type="ChEBI" id="CHEBI:456215"/>
        <dbReference type="EC" id="1.8.4.10"/>
    </reaction>
</comment>
<dbReference type="NCBIfam" id="NF002537">
    <property type="entry name" value="PRK02090.1"/>
    <property type="match status" value="1"/>
</dbReference>
<dbReference type="EMBL" id="MLJW01000013">
    <property type="protein sequence ID" value="OIR13897.1"/>
    <property type="molecule type" value="Genomic_DNA"/>
</dbReference>
<proteinExistence type="inferred from homology"/>
<evidence type="ECO:0000256" key="2">
    <source>
        <dbReference type="ARBA" id="ARBA00022490"/>
    </source>
</evidence>
<dbReference type="GO" id="GO:0051536">
    <property type="term" value="F:iron-sulfur cluster binding"/>
    <property type="evidence" value="ECO:0007669"/>
    <property type="project" value="UniProtKB-KW"/>
</dbReference>
<evidence type="ECO:0000256" key="7">
    <source>
        <dbReference type="ARBA" id="ARBA00024298"/>
    </source>
</evidence>
<evidence type="ECO:0000256" key="5">
    <source>
        <dbReference type="ARBA" id="ARBA00023004"/>
    </source>
</evidence>
<dbReference type="InterPro" id="IPR004511">
    <property type="entry name" value="PAPS/APS_Rdtase"/>
</dbReference>
<dbReference type="InterPro" id="IPR002500">
    <property type="entry name" value="PAPS_reduct_dom"/>
</dbReference>
<dbReference type="Pfam" id="PF01507">
    <property type="entry name" value="PAPS_reduct"/>
    <property type="match status" value="1"/>
</dbReference>
<comment type="function">
    <text evidence="7">Catalyzes the formation of sulfite from adenosine 5'-phosphosulfate (APS) using thioredoxin as an electron donor.</text>
</comment>
<gene>
    <name evidence="15" type="primary">cysH_3</name>
    <name evidence="15" type="ORF">GALL_50330</name>
</gene>
<dbReference type="HAMAP" id="MF_00063">
    <property type="entry name" value="CysH"/>
    <property type="match status" value="1"/>
</dbReference>
<keyword evidence="3" id="KW-0479">Metal-binding</keyword>
<dbReference type="PANTHER" id="PTHR46482">
    <property type="entry name" value="5'-ADENYLYLSULFATE REDUCTASE 3, CHLOROPLASTIC"/>
    <property type="match status" value="1"/>
</dbReference>
<dbReference type="GO" id="GO:0019379">
    <property type="term" value="P:sulfate assimilation, phosphoadenylyl sulfate reduction by phosphoadenylyl-sulfate reductase (thioredoxin)"/>
    <property type="evidence" value="ECO:0007669"/>
    <property type="project" value="InterPro"/>
</dbReference>
<evidence type="ECO:0000256" key="10">
    <source>
        <dbReference type="ARBA" id="ARBA00029514"/>
    </source>
</evidence>
<keyword evidence="4 15" id="KW-0560">Oxidoreductase</keyword>